<dbReference type="InterPro" id="IPR004136">
    <property type="entry name" value="NMO"/>
</dbReference>
<dbReference type="Gene3D" id="3.20.20.70">
    <property type="entry name" value="Aldolase class I"/>
    <property type="match status" value="1"/>
</dbReference>
<evidence type="ECO:0000256" key="2">
    <source>
        <dbReference type="ARBA" id="ARBA00009881"/>
    </source>
</evidence>
<keyword evidence="4" id="KW-0285">Flavoprotein</keyword>
<accession>A0ABN2T4J5</accession>
<evidence type="ECO:0000256" key="8">
    <source>
        <dbReference type="ARBA" id="ARBA00031155"/>
    </source>
</evidence>
<comment type="caution">
    <text evidence="10">The sequence shown here is derived from an EMBL/GenBank/DDBJ whole genome shotgun (WGS) entry which is preliminary data.</text>
</comment>
<evidence type="ECO:0000256" key="6">
    <source>
        <dbReference type="ARBA" id="ARBA00023002"/>
    </source>
</evidence>
<dbReference type="CDD" id="cd04730">
    <property type="entry name" value="NPD_like"/>
    <property type="match status" value="1"/>
</dbReference>
<evidence type="ECO:0000256" key="3">
    <source>
        <dbReference type="ARBA" id="ARBA00022575"/>
    </source>
</evidence>
<organism evidence="10 11">
    <name type="scientific">Brevibacterium samyangense</name>
    <dbReference type="NCBI Taxonomy" id="366888"/>
    <lineage>
        <taxon>Bacteria</taxon>
        <taxon>Bacillati</taxon>
        <taxon>Actinomycetota</taxon>
        <taxon>Actinomycetes</taxon>
        <taxon>Micrococcales</taxon>
        <taxon>Brevibacteriaceae</taxon>
        <taxon>Brevibacterium</taxon>
    </lineage>
</organism>
<sequence length="373" mass="38813">MTALLTPTYALVMDSPRSLPPSDASAHPGSLPVPLPAPVDRPAPVWVAPMAGGPSTPNLVISAWEAGHLAQLAAGYKTAEAMAREVREVKVAGVEEFGVNLFVPNLHRIDPQTYDAYAAHLEGDAARYELPDPLPALREDDDEWEGKIEALLADPVPLVSFTFGLPDRKDIAALREAGSLVAQTVTSPAEARAASAAGVDVLVVQGSGAGGHSGVWEPHRLPAEAPLPDLVTAVRAEVDLPIVAAGAVTTREDVRAALAAGAAAVSVGTAALRAHEAGTNALHRAALGDPRFTETVLTRAFTGRPARALVNRFVRDHDAKAPVGYPALHHLTKPLRGAATTAGDADGLNLWAGTGWRNTREAPVAEILAALVP</sequence>
<keyword evidence="3" id="KW-0216">Detoxification</keyword>
<name>A0ABN2T4J5_9MICO</name>
<keyword evidence="5" id="KW-0288">FMN</keyword>
<dbReference type="PANTHER" id="PTHR42747">
    <property type="entry name" value="NITRONATE MONOOXYGENASE-RELATED"/>
    <property type="match status" value="1"/>
</dbReference>
<keyword evidence="7 10" id="KW-0503">Monooxygenase</keyword>
<dbReference type="InterPro" id="IPR013785">
    <property type="entry name" value="Aldolase_TIM"/>
</dbReference>
<evidence type="ECO:0000313" key="10">
    <source>
        <dbReference type="EMBL" id="GAA1998068.1"/>
    </source>
</evidence>
<evidence type="ECO:0000256" key="4">
    <source>
        <dbReference type="ARBA" id="ARBA00022630"/>
    </source>
</evidence>
<dbReference type="SUPFAM" id="SSF51412">
    <property type="entry name" value="Inosine monophosphate dehydrogenase (IMPDH)"/>
    <property type="match status" value="1"/>
</dbReference>
<reference evidence="10 11" key="1">
    <citation type="journal article" date="2019" name="Int. J. Syst. Evol. Microbiol.">
        <title>The Global Catalogue of Microorganisms (GCM) 10K type strain sequencing project: providing services to taxonomists for standard genome sequencing and annotation.</title>
        <authorList>
            <consortium name="The Broad Institute Genomics Platform"/>
            <consortium name="The Broad Institute Genome Sequencing Center for Infectious Disease"/>
            <person name="Wu L."/>
            <person name="Ma J."/>
        </authorList>
    </citation>
    <scope>NUCLEOTIDE SEQUENCE [LARGE SCALE GENOMIC DNA]</scope>
    <source>
        <strain evidence="10 11">JCM 14546</strain>
    </source>
</reference>
<evidence type="ECO:0000256" key="1">
    <source>
        <dbReference type="ARBA" id="ARBA00001917"/>
    </source>
</evidence>
<keyword evidence="11" id="KW-1185">Reference proteome</keyword>
<gene>
    <name evidence="10" type="ORF">GCM10009755_01560</name>
</gene>
<dbReference type="PANTHER" id="PTHR42747:SF3">
    <property type="entry name" value="NITRONATE MONOOXYGENASE-RELATED"/>
    <property type="match status" value="1"/>
</dbReference>
<dbReference type="EMBL" id="BAAANO010000002">
    <property type="protein sequence ID" value="GAA1998068.1"/>
    <property type="molecule type" value="Genomic_DNA"/>
</dbReference>
<dbReference type="Proteomes" id="UP001500755">
    <property type="component" value="Unassembled WGS sequence"/>
</dbReference>
<comment type="catalytic activity">
    <reaction evidence="9">
        <text>3 propionate 3-nitronate + 3 O2 + H2O = 3 3-oxopropanoate + 2 nitrate + nitrite + H2O2 + 3 H(+)</text>
        <dbReference type="Rhea" id="RHEA:57332"/>
        <dbReference type="ChEBI" id="CHEBI:15377"/>
        <dbReference type="ChEBI" id="CHEBI:15378"/>
        <dbReference type="ChEBI" id="CHEBI:15379"/>
        <dbReference type="ChEBI" id="CHEBI:16240"/>
        <dbReference type="ChEBI" id="CHEBI:16301"/>
        <dbReference type="ChEBI" id="CHEBI:17632"/>
        <dbReference type="ChEBI" id="CHEBI:33190"/>
        <dbReference type="ChEBI" id="CHEBI:136067"/>
    </reaction>
</comment>
<dbReference type="GO" id="GO:0004497">
    <property type="term" value="F:monooxygenase activity"/>
    <property type="evidence" value="ECO:0007669"/>
    <property type="project" value="UniProtKB-KW"/>
</dbReference>
<evidence type="ECO:0000256" key="7">
    <source>
        <dbReference type="ARBA" id="ARBA00023033"/>
    </source>
</evidence>
<comment type="similarity">
    <text evidence="2">Belongs to the nitronate monooxygenase family. NMO class I subfamily.</text>
</comment>
<evidence type="ECO:0000313" key="11">
    <source>
        <dbReference type="Proteomes" id="UP001500755"/>
    </source>
</evidence>
<evidence type="ECO:0000256" key="5">
    <source>
        <dbReference type="ARBA" id="ARBA00022643"/>
    </source>
</evidence>
<protein>
    <recommendedName>
        <fullName evidence="8">Propionate 3-nitronate monooxygenase</fullName>
    </recommendedName>
</protein>
<evidence type="ECO:0000256" key="9">
    <source>
        <dbReference type="ARBA" id="ARBA00049401"/>
    </source>
</evidence>
<proteinExistence type="inferred from homology"/>
<dbReference type="Pfam" id="PF03060">
    <property type="entry name" value="NMO"/>
    <property type="match status" value="1"/>
</dbReference>
<keyword evidence="6" id="KW-0560">Oxidoreductase</keyword>
<comment type="cofactor">
    <cofactor evidence="1">
        <name>FMN</name>
        <dbReference type="ChEBI" id="CHEBI:58210"/>
    </cofactor>
</comment>